<dbReference type="Proteomes" id="UP000188268">
    <property type="component" value="Unassembled WGS sequence"/>
</dbReference>
<protein>
    <recommendedName>
        <fullName evidence="1">Terpene synthase N-terminal domain-containing protein</fullName>
    </recommendedName>
</protein>
<dbReference type="GO" id="GO:0016114">
    <property type="term" value="P:terpenoid biosynthetic process"/>
    <property type="evidence" value="ECO:0007669"/>
    <property type="project" value="InterPro"/>
</dbReference>
<feature type="domain" description="Terpene synthase N-terminal" evidence="1">
    <location>
        <begin position="6"/>
        <end position="100"/>
    </location>
</feature>
<dbReference type="Pfam" id="PF01397">
    <property type="entry name" value="Terpene_synth"/>
    <property type="match status" value="1"/>
</dbReference>
<keyword evidence="3" id="KW-1185">Reference proteome</keyword>
<reference evidence="2 3" key="1">
    <citation type="submission" date="2013-09" db="EMBL/GenBank/DDBJ databases">
        <title>Corchorus capsularis genome sequencing.</title>
        <authorList>
            <person name="Alam M."/>
            <person name="Haque M.S."/>
            <person name="Islam M.S."/>
            <person name="Emdad E.M."/>
            <person name="Islam M.M."/>
            <person name="Ahmed B."/>
            <person name="Halim A."/>
            <person name="Hossen Q.M.M."/>
            <person name="Hossain M.Z."/>
            <person name="Ahmed R."/>
            <person name="Khan M.M."/>
            <person name="Islam R."/>
            <person name="Rashid M.M."/>
            <person name="Khan S.A."/>
            <person name="Rahman M.S."/>
            <person name="Alam M."/>
        </authorList>
    </citation>
    <scope>NUCLEOTIDE SEQUENCE [LARGE SCALE GENOMIC DNA]</scope>
    <source>
        <strain evidence="3">cv. CVL-1</strain>
        <tissue evidence="2">Whole seedling</tissue>
    </source>
</reference>
<sequence length="118" mass="13505">MLLQREEYKRRADNLRQSVKDMLAEVVEELARLELIDMIRKLGMAHLFTDEMQQTLQVVASSRNGKKNGEAAAAAAEELYPTALCFRLMRLHGYKVSQGMSNTYISVFNFPFTISNPF</sequence>
<dbReference type="InterPro" id="IPR036965">
    <property type="entry name" value="Terpene_synth_N_sf"/>
</dbReference>
<dbReference type="PANTHER" id="PTHR31225">
    <property type="entry name" value="OS04G0344100 PROTEIN-RELATED"/>
    <property type="match status" value="1"/>
</dbReference>
<dbReference type="AlphaFoldDB" id="A0A1R3JGX6"/>
<dbReference type="InterPro" id="IPR050148">
    <property type="entry name" value="Terpene_synthase-like"/>
</dbReference>
<evidence type="ECO:0000259" key="1">
    <source>
        <dbReference type="Pfam" id="PF01397"/>
    </source>
</evidence>
<dbReference type="InterPro" id="IPR001906">
    <property type="entry name" value="Terpene_synth_N"/>
</dbReference>
<dbReference type="Gramene" id="OMO94062">
    <property type="protein sequence ID" value="OMO94062"/>
    <property type="gene ID" value="CCACVL1_06202"/>
</dbReference>
<evidence type="ECO:0000313" key="2">
    <source>
        <dbReference type="EMBL" id="OMO94062.1"/>
    </source>
</evidence>
<dbReference type="OrthoDB" id="1877784at2759"/>
<dbReference type="STRING" id="210143.A0A1R3JGX6"/>
<dbReference type="InterPro" id="IPR008930">
    <property type="entry name" value="Terpenoid_cyclase/PrenylTrfase"/>
</dbReference>
<dbReference type="PANTHER" id="PTHR31225:SF94">
    <property type="entry name" value="ALPHA-FARNESENE SYNTHASE"/>
    <property type="match status" value="1"/>
</dbReference>
<accession>A0A1R3JGX6</accession>
<organism evidence="2 3">
    <name type="scientific">Corchorus capsularis</name>
    <name type="common">Jute</name>
    <dbReference type="NCBI Taxonomy" id="210143"/>
    <lineage>
        <taxon>Eukaryota</taxon>
        <taxon>Viridiplantae</taxon>
        <taxon>Streptophyta</taxon>
        <taxon>Embryophyta</taxon>
        <taxon>Tracheophyta</taxon>
        <taxon>Spermatophyta</taxon>
        <taxon>Magnoliopsida</taxon>
        <taxon>eudicotyledons</taxon>
        <taxon>Gunneridae</taxon>
        <taxon>Pentapetalae</taxon>
        <taxon>rosids</taxon>
        <taxon>malvids</taxon>
        <taxon>Malvales</taxon>
        <taxon>Malvaceae</taxon>
        <taxon>Grewioideae</taxon>
        <taxon>Apeibeae</taxon>
        <taxon>Corchorus</taxon>
    </lineage>
</organism>
<dbReference type="EMBL" id="AWWV01007967">
    <property type="protein sequence ID" value="OMO94062.1"/>
    <property type="molecule type" value="Genomic_DNA"/>
</dbReference>
<dbReference type="Gene3D" id="1.50.10.130">
    <property type="entry name" value="Terpene synthase, N-terminal domain"/>
    <property type="match status" value="1"/>
</dbReference>
<proteinExistence type="predicted"/>
<comment type="caution">
    <text evidence="2">The sequence shown here is derived from an EMBL/GenBank/DDBJ whole genome shotgun (WGS) entry which is preliminary data.</text>
</comment>
<evidence type="ECO:0000313" key="3">
    <source>
        <dbReference type="Proteomes" id="UP000188268"/>
    </source>
</evidence>
<gene>
    <name evidence="2" type="ORF">CCACVL1_06202</name>
</gene>
<dbReference type="GO" id="GO:0010333">
    <property type="term" value="F:terpene synthase activity"/>
    <property type="evidence" value="ECO:0007669"/>
    <property type="project" value="InterPro"/>
</dbReference>
<name>A0A1R3JGX6_COCAP</name>
<dbReference type="SUPFAM" id="SSF48239">
    <property type="entry name" value="Terpenoid cyclases/Protein prenyltransferases"/>
    <property type="match status" value="1"/>
</dbReference>